<evidence type="ECO:0000256" key="1">
    <source>
        <dbReference type="SAM" id="SignalP"/>
    </source>
</evidence>
<gene>
    <name evidence="3" type="ORF">SAMN05216554_0471</name>
</gene>
<dbReference type="InterPro" id="IPR030678">
    <property type="entry name" value="Peptide/Ni-bd"/>
</dbReference>
<proteinExistence type="predicted"/>
<dbReference type="EMBL" id="FNPZ01000001">
    <property type="protein sequence ID" value="SDY48699.1"/>
    <property type="molecule type" value="Genomic_DNA"/>
</dbReference>
<dbReference type="SUPFAM" id="SSF53850">
    <property type="entry name" value="Periplasmic binding protein-like II"/>
    <property type="match status" value="1"/>
</dbReference>
<evidence type="ECO:0000313" key="4">
    <source>
        <dbReference type="Proteomes" id="UP000198891"/>
    </source>
</evidence>
<keyword evidence="1" id="KW-0732">Signal</keyword>
<dbReference type="GO" id="GO:0043190">
    <property type="term" value="C:ATP-binding cassette (ABC) transporter complex"/>
    <property type="evidence" value="ECO:0007669"/>
    <property type="project" value="InterPro"/>
</dbReference>
<dbReference type="InterPro" id="IPR039424">
    <property type="entry name" value="SBP_5"/>
</dbReference>
<dbReference type="PANTHER" id="PTHR30290">
    <property type="entry name" value="PERIPLASMIC BINDING COMPONENT OF ABC TRANSPORTER"/>
    <property type="match status" value="1"/>
</dbReference>
<accession>A0A1H3K9X1</accession>
<organism evidence="3 4">
    <name type="scientific">Herbiconiux ginsengi</name>
    <dbReference type="NCBI Taxonomy" id="381665"/>
    <lineage>
        <taxon>Bacteria</taxon>
        <taxon>Bacillati</taxon>
        <taxon>Actinomycetota</taxon>
        <taxon>Actinomycetes</taxon>
        <taxon>Micrococcales</taxon>
        <taxon>Microbacteriaceae</taxon>
        <taxon>Herbiconiux</taxon>
    </lineage>
</organism>
<dbReference type="STRING" id="381665.SAMN05216554_0471"/>
<dbReference type="Gene3D" id="3.40.190.10">
    <property type="entry name" value="Periplasmic binding protein-like II"/>
    <property type="match status" value="1"/>
</dbReference>
<dbReference type="Proteomes" id="UP000198891">
    <property type="component" value="Unassembled WGS sequence"/>
</dbReference>
<dbReference type="AlphaFoldDB" id="A0A1H3K9X1"/>
<dbReference type="PIRSF" id="PIRSF002741">
    <property type="entry name" value="MppA"/>
    <property type="match status" value="1"/>
</dbReference>
<feature type="chain" id="PRO_5038601996" evidence="1">
    <location>
        <begin position="33"/>
        <end position="535"/>
    </location>
</feature>
<dbReference type="GO" id="GO:0042597">
    <property type="term" value="C:periplasmic space"/>
    <property type="evidence" value="ECO:0007669"/>
    <property type="project" value="UniProtKB-ARBA"/>
</dbReference>
<feature type="signal peptide" evidence="1">
    <location>
        <begin position="1"/>
        <end position="32"/>
    </location>
</feature>
<dbReference type="GO" id="GO:1904680">
    <property type="term" value="F:peptide transmembrane transporter activity"/>
    <property type="evidence" value="ECO:0007669"/>
    <property type="project" value="TreeGrafter"/>
</dbReference>
<dbReference type="Pfam" id="PF00496">
    <property type="entry name" value="SBP_bac_5"/>
    <property type="match status" value="1"/>
</dbReference>
<sequence>MVFRSTHTARTVRSRSTLIALAAAAVSLTLLVAGCSSGRTDTADGGTKTLTIDKAFDLKTADPGRMYEPTGQLVDKALYETLLTFEGGDVSKVVDGLASLEQSADAKTFTLTLKGDHTFSDGTPMTADDVVFSLQRVIGLKGNPSFLLDGVTVTKKDDKTVVLTTATPTPALPAILANPALGILNSTVVKENGGTTDETDTAEKFLNTTSAGSGPYVLDTLDLASQVVLKANENYDGDAPGYGRVVIQNVEGATQKINVEGGSADLALDLSGTQASALGDSVAVTSDPSANVIFLLLNQNPSVSAVTSNPDFVKAVKEAIDYDDLVSIAGTGTAQAAGVVPSMLLGALPESAKLTQDLDAAKADLAKSGYAGESVTLNFPSDISLNGIDFPTIAQRIQSQLKEVGITVELAPAPVATELDAYRNGTETMGLWYWGPDYPDPSDYLVFTPGNVVGLRSGWAEGANPAISSLADAAAAGGSDEERQSRFEDLQKALNTDGPFIPLLQPGNNIAAAKSVTGVVYNAVWTIDIAALSAK</sequence>
<dbReference type="Gene3D" id="3.10.105.10">
    <property type="entry name" value="Dipeptide-binding Protein, Domain 3"/>
    <property type="match status" value="1"/>
</dbReference>
<dbReference type="PROSITE" id="PS51257">
    <property type="entry name" value="PROKAR_LIPOPROTEIN"/>
    <property type="match status" value="1"/>
</dbReference>
<dbReference type="Gene3D" id="3.90.76.10">
    <property type="entry name" value="Dipeptide-binding Protein, Domain 1"/>
    <property type="match status" value="1"/>
</dbReference>
<evidence type="ECO:0000313" key="3">
    <source>
        <dbReference type="EMBL" id="SDY48699.1"/>
    </source>
</evidence>
<feature type="domain" description="Solute-binding protein family 5" evidence="2">
    <location>
        <begin position="93"/>
        <end position="446"/>
    </location>
</feature>
<dbReference type="InterPro" id="IPR000914">
    <property type="entry name" value="SBP_5_dom"/>
</dbReference>
<dbReference type="CDD" id="cd08512">
    <property type="entry name" value="PBP2_NikA_DppA_OppA_like_7"/>
    <property type="match status" value="1"/>
</dbReference>
<evidence type="ECO:0000259" key="2">
    <source>
        <dbReference type="Pfam" id="PF00496"/>
    </source>
</evidence>
<dbReference type="GO" id="GO:0015833">
    <property type="term" value="P:peptide transport"/>
    <property type="evidence" value="ECO:0007669"/>
    <property type="project" value="TreeGrafter"/>
</dbReference>
<protein>
    <submittedName>
        <fullName evidence="3">Peptide/nickel transport system substrate-binding protein</fullName>
    </submittedName>
</protein>
<name>A0A1H3K9X1_9MICO</name>
<keyword evidence="4" id="KW-1185">Reference proteome</keyword>
<reference evidence="3 4" key="1">
    <citation type="submission" date="2016-10" db="EMBL/GenBank/DDBJ databases">
        <authorList>
            <person name="de Groot N.N."/>
        </authorList>
    </citation>
    <scope>NUCLEOTIDE SEQUENCE [LARGE SCALE GENOMIC DNA]</scope>
    <source>
        <strain evidence="3 4">CGMCC 4.3491</strain>
    </source>
</reference>